<dbReference type="RefSeq" id="WP_344971058.1">
    <property type="nucleotide sequence ID" value="NZ_BAAAVI010000016.1"/>
</dbReference>
<evidence type="ECO:0000313" key="3">
    <source>
        <dbReference type="EMBL" id="GAA2867422.1"/>
    </source>
</evidence>
<keyword evidence="4" id="KW-1185">Reference proteome</keyword>
<accession>A0ABN3VYK3</accession>
<feature type="transmembrane region" description="Helical" evidence="2">
    <location>
        <begin position="121"/>
        <end position="140"/>
    </location>
</feature>
<reference evidence="3 4" key="1">
    <citation type="journal article" date="2019" name="Int. J. Syst. Evol. Microbiol.">
        <title>The Global Catalogue of Microorganisms (GCM) 10K type strain sequencing project: providing services to taxonomists for standard genome sequencing and annotation.</title>
        <authorList>
            <consortium name="The Broad Institute Genomics Platform"/>
            <consortium name="The Broad Institute Genome Sequencing Center for Infectious Disease"/>
            <person name="Wu L."/>
            <person name="Ma J."/>
        </authorList>
    </citation>
    <scope>NUCLEOTIDE SEQUENCE [LARGE SCALE GENOMIC DNA]</scope>
    <source>
        <strain evidence="3 4">JCM 6242</strain>
    </source>
</reference>
<feature type="compositionally biased region" description="Basic and acidic residues" evidence="1">
    <location>
        <begin position="16"/>
        <end position="27"/>
    </location>
</feature>
<feature type="transmembrane region" description="Helical" evidence="2">
    <location>
        <begin position="152"/>
        <end position="172"/>
    </location>
</feature>
<sequence>MTDESPLRRPPFPRSPRSDRPADDRHTSGASTAAPSGRAGRLVPAALIVLSAVPMAAGAVRLTELTGGAEITPENARFFAAPLPVVLHILSVCLYSVLGAFQFAPAFRRRRPGRHRVVGRLLVPCGLVAALSGLWMTLFYPRPDGDGDLLTGFRLLFGSAMALAVVLGFAAIRRRDVARHRAWMIRGYAIGLGAGTQVLTHLPWVLVFGTPGELPRALLMAAGWMINVAVAEWVIRRRPATRPAPLPSPAGAPAGGPGRR</sequence>
<feature type="transmembrane region" description="Helical" evidence="2">
    <location>
        <begin position="80"/>
        <end position="101"/>
    </location>
</feature>
<keyword evidence="2" id="KW-0812">Transmembrane</keyword>
<dbReference type="EMBL" id="BAAAVI010000016">
    <property type="protein sequence ID" value="GAA2867422.1"/>
    <property type="molecule type" value="Genomic_DNA"/>
</dbReference>
<dbReference type="Proteomes" id="UP001500831">
    <property type="component" value="Unassembled WGS sequence"/>
</dbReference>
<feature type="transmembrane region" description="Helical" evidence="2">
    <location>
        <begin position="217"/>
        <end position="235"/>
    </location>
</feature>
<organism evidence="3 4">
    <name type="scientific">Streptosporangium fragile</name>
    <dbReference type="NCBI Taxonomy" id="46186"/>
    <lineage>
        <taxon>Bacteria</taxon>
        <taxon>Bacillati</taxon>
        <taxon>Actinomycetota</taxon>
        <taxon>Actinomycetes</taxon>
        <taxon>Streptosporangiales</taxon>
        <taxon>Streptosporangiaceae</taxon>
        <taxon>Streptosporangium</taxon>
    </lineage>
</organism>
<comment type="caution">
    <text evidence="3">The sequence shown here is derived from an EMBL/GenBank/DDBJ whole genome shotgun (WGS) entry which is preliminary data.</text>
</comment>
<proteinExistence type="predicted"/>
<feature type="transmembrane region" description="Helical" evidence="2">
    <location>
        <begin position="184"/>
        <end position="205"/>
    </location>
</feature>
<feature type="region of interest" description="Disordered" evidence="1">
    <location>
        <begin position="1"/>
        <end position="37"/>
    </location>
</feature>
<evidence type="ECO:0008006" key="5">
    <source>
        <dbReference type="Google" id="ProtNLM"/>
    </source>
</evidence>
<evidence type="ECO:0000256" key="1">
    <source>
        <dbReference type="SAM" id="MobiDB-lite"/>
    </source>
</evidence>
<feature type="transmembrane region" description="Helical" evidence="2">
    <location>
        <begin position="42"/>
        <end position="60"/>
    </location>
</feature>
<keyword evidence="2" id="KW-1133">Transmembrane helix</keyword>
<protein>
    <recommendedName>
        <fullName evidence="5">DUF2306 domain-containing protein</fullName>
    </recommendedName>
</protein>
<keyword evidence="2" id="KW-0472">Membrane</keyword>
<dbReference type="InterPro" id="IPR018750">
    <property type="entry name" value="DUF2306_membrane"/>
</dbReference>
<evidence type="ECO:0000313" key="4">
    <source>
        <dbReference type="Proteomes" id="UP001500831"/>
    </source>
</evidence>
<gene>
    <name evidence="3" type="ORF">GCM10010517_27000</name>
</gene>
<evidence type="ECO:0000256" key="2">
    <source>
        <dbReference type="SAM" id="Phobius"/>
    </source>
</evidence>
<dbReference type="Pfam" id="PF10067">
    <property type="entry name" value="DUF2306"/>
    <property type="match status" value="1"/>
</dbReference>
<name>A0ABN3VYK3_9ACTN</name>